<keyword evidence="4 5" id="KW-0479">Metal-binding</keyword>
<gene>
    <name evidence="6" type="ORF">BCM31_02935</name>
</gene>
<dbReference type="EMBL" id="MBPK01000043">
    <property type="protein sequence ID" value="PKT80315.1"/>
    <property type="molecule type" value="Genomic_DNA"/>
</dbReference>
<comment type="caution">
    <text evidence="6">The sequence shown here is derived from an EMBL/GenBank/DDBJ whole genome shotgun (WGS) entry which is preliminary data.</text>
</comment>
<comment type="subunit">
    <text evidence="2">Homohexamer.</text>
</comment>
<evidence type="ECO:0000313" key="6">
    <source>
        <dbReference type="EMBL" id="PKT80315.1"/>
    </source>
</evidence>
<organism evidence="6 7">
    <name type="scientific">Helicobacter winghamensis</name>
    <dbReference type="NCBI Taxonomy" id="157268"/>
    <lineage>
        <taxon>Bacteria</taxon>
        <taxon>Pseudomonadati</taxon>
        <taxon>Campylobacterota</taxon>
        <taxon>Epsilonproteobacteria</taxon>
        <taxon>Campylobacterales</taxon>
        <taxon>Helicobacteraceae</taxon>
        <taxon>Helicobacter</taxon>
    </lineage>
</organism>
<accession>A0A2N3PI22</accession>
<dbReference type="NCBIfam" id="TIGR00486">
    <property type="entry name" value="YbgI_SA1388"/>
    <property type="match status" value="1"/>
</dbReference>
<evidence type="ECO:0000313" key="7">
    <source>
        <dbReference type="Proteomes" id="UP000233350"/>
    </source>
</evidence>
<dbReference type="PANTHER" id="PTHR13799">
    <property type="entry name" value="NGG1 INTERACTING FACTOR 3"/>
    <property type="match status" value="1"/>
</dbReference>
<dbReference type="FunFam" id="3.40.1390.30:FF:000001">
    <property type="entry name" value="GTP cyclohydrolase 1 type 2"/>
    <property type="match status" value="1"/>
</dbReference>
<evidence type="ECO:0000256" key="3">
    <source>
        <dbReference type="ARBA" id="ARBA00022112"/>
    </source>
</evidence>
<sequence>MQRLLEILDSISPFELQEKWDNSGLILGALNKGFSQIYLSLEVTLDILEKMESHSVLITHHPLIFSQLKQLDFATYPAKLLELAIKKNIQLIAMHTNFDKTHFGKSIVQKLGIQTYTQEDFAMRFLWEDSIESLIERVKEKLKIAFVKYTQGNLKTPQRVALVTGSGGSFIRELRTIDCLITGDVKYHEAMEAQALGINIIDCGHYELECYFGEILSPILTNYGYKAIILPSQNPFNFV</sequence>
<dbReference type="InterPro" id="IPR036069">
    <property type="entry name" value="DUF34/NIF3_sf"/>
</dbReference>
<dbReference type="Gene3D" id="3.40.1390.30">
    <property type="entry name" value="NIF3 (NGG1p interacting factor 3)-like"/>
    <property type="match status" value="2"/>
</dbReference>
<dbReference type="InterPro" id="IPR002678">
    <property type="entry name" value="DUF34/NIF3"/>
</dbReference>
<feature type="binding site" evidence="5">
    <location>
        <position position="60"/>
    </location>
    <ligand>
        <name>a divalent metal cation</name>
        <dbReference type="ChEBI" id="CHEBI:60240"/>
        <label>1</label>
    </ligand>
</feature>
<dbReference type="AlphaFoldDB" id="A0A2N3PI22"/>
<dbReference type="SUPFAM" id="SSF102705">
    <property type="entry name" value="NIF3 (NGG1p interacting factor 3)-like"/>
    <property type="match status" value="1"/>
</dbReference>
<feature type="binding site" evidence="5">
    <location>
        <position position="205"/>
    </location>
    <ligand>
        <name>a divalent metal cation</name>
        <dbReference type="ChEBI" id="CHEBI:60240"/>
        <label>1</label>
    </ligand>
</feature>
<dbReference type="OrthoDB" id="9792792at2"/>
<feature type="binding site" evidence="5">
    <location>
        <position position="61"/>
    </location>
    <ligand>
        <name>a divalent metal cation</name>
        <dbReference type="ChEBI" id="CHEBI:60240"/>
        <label>1</label>
    </ligand>
</feature>
<dbReference type="Pfam" id="PF01784">
    <property type="entry name" value="DUF34_NIF3"/>
    <property type="match status" value="1"/>
</dbReference>
<proteinExistence type="inferred from homology"/>
<dbReference type="GO" id="GO:0005737">
    <property type="term" value="C:cytoplasm"/>
    <property type="evidence" value="ECO:0007669"/>
    <property type="project" value="TreeGrafter"/>
</dbReference>
<evidence type="ECO:0000256" key="2">
    <source>
        <dbReference type="ARBA" id="ARBA00011643"/>
    </source>
</evidence>
<dbReference type="Proteomes" id="UP000233350">
    <property type="component" value="Unassembled WGS sequence"/>
</dbReference>
<evidence type="ECO:0000256" key="5">
    <source>
        <dbReference type="PIRSR" id="PIRSR602678-1"/>
    </source>
</evidence>
<name>A0A2N3PI22_9HELI</name>
<dbReference type="GO" id="GO:0046872">
    <property type="term" value="F:metal ion binding"/>
    <property type="evidence" value="ECO:0007669"/>
    <property type="project" value="UniProtKB-KW"/>
</dbReference>
<comment type="similarity">
    <text evidence="1">Belongs to the GTP cyclohydrolase I type 2/NIF3 family.</text>
</comment>
<reference evidence="6 7" key="1">
    <citation type="submission" date="2016-07" db="EMBL/GenBank/DDBJ databases">
        <title>Detection of Helicobacter winghamensis from caecal content of red fox (Vulpes vulpes).</title>
        <authorList>
            <person name="Zanoni R.G."/>
            <person name="Florio D."/>
            <person name="Caffara M."/>
            <person name="Renzi M."/>
            <person name="Parisi A."/>
            <person name="Pasquali F."/>
            <person name="Manfreda G."/>
        </authorList>
    </citation>
    <scope>NUCLEOTIDE SEQUENCE [LARGE SCALE GENOMIC DNA]</scope>
    <source>
        <strain evidence="6 7">295_13</strain>
    </source>
</reference>
<dbReference type="RefSeq" id="WP_040498532.1">
    <property type="nucleotide sequence ID" value="NZ_CABKOI010000020.1"/>
</dbReference>
<dbReference type="PANTHER" id="PTHR13799:SF14">
    <property type="entry name" value="GTP CYCLOHYDROLASE 1 TYPE 2 HOMOLOG"/>
    <property type="match status" value="1"/>
</dbReference>
<keyword evidence="7" id="KW-1185">Reference proteome</keyword>
<dbReference type="GeneID" id="97290179"/>
<feature type="binding site" evidence="5">
    <location>
        <position position="209"/>
    </location>
    <ligand>
        <name>a divalent metal cation</name>
        <dbReference type="ChEBI" id="CHEBI:60240"/>
        <label>1</label>
    </ligand>
</feature>
<protein>
    <recommendedName>
        <fullName evidence="3">GTP cyclohydrolase 1 type 2 homolog</fullName>
    </recommendedName>
</protein>
<feature type="binding site" evidence="5">
    <location>
        <position position="99"/>
    </location>
    <ligand>
        <name>a divalent metal cation</name>
        <dbReference type="ChEBI" id="CHEBI:60240"/>
        <label>1</label>
    </ligand>
</feature>
<evidence type="ECO:0000256" key="4">
    <source>
        <dbReference type="ARBA" id="ARBA00022723"/>
    </source>
</evidence>
<evidence type="ECO:0000256" key="1">
    <source>
        <dbReference type="ARBA" id="ARBA00006964"/>
    </source>
</evidence>